<dbReference type="Gene3D" id="2.60.40.4380">
    <property type="entry name" value="Translational regulator CsrA"/>
    <property type="match status" value="1"/>
</dbReference>
<dbReference type="Pfam" id="PF02599">
    <property type="entry name" value="CsrA"/>
    <property type="match status" value="1"/>
</dbReference>
<keyword evidence="2" id="KW-1185">Reference proteome</keyword>
<name>A0A969PMS2_9BACI</name>
<gene>
    <name evidence="1" type="ORF">HCN83_05600</name>
</gene>
<dbReference type="GO" id="GO:0006109">
    <property type="term" value="P:regulation of carbohydrate metabolic process"/>
    <property type="evidence" value="ECO:0007669"/>
    <property type="project" value="InterPro"/>
</dbReference>
<reference evidence="1 2" key="1">
    <citation type="submission" date="2020-03" db="EMBL/GenBank/DDBJ databases">
        <title>Assessment of the enzymatic potential of alkaline-tolerant lipase obtained from Bacillus luteus H11 (technogenic soil) for the bioremediation of saline soils contaminated with petroleum substances.</title>
        <authorList>
            <person name="Kalwasinska A."/>
        </authorList>
    </citation>
    <scope>NUCLEOTIDE SEQUENCE [LARGE SCALE GENOMIC DNA]</scope>
    <source>
        <strain evidence="1 2">H11</strain>
    </source>
</reference>
<proteinExistence type="predicted"/>
<protein>
    <submittedName>
        <fullName evidence="1">Carbon storage regulator</fullName>
    </submittedName>
</protein>
<evidence type="ECO:0000313" key="1">
    <source>
        <dbReference type="EMBL" id="NJP37061.1"/>
    </source>
</evidence>
<dbReference type="SUPFAM" id="SSF117130">
    <property type="entry name" value="CsrA-like"/>
    <property type="match status" value="1"/>
</dbReference>
<dbReference type="Proteomes" id="UP000752012">
    <property type="component" value="Unassembled WGS sequence"/>
</dbReference>
<evidence type="ECO:0000313" key="2">
    <source>
        <dbReference type="Proteomes" id="UP000752012"/>
    </source>
</evidence>
<dbReference type="EMBL" id="JAATHJ010000006">
    <property type="protein sequence ID" value="NJP37061.1"/>
    <property type="molecule type" value="Genomic_DNA"/>
</dbReference>
<dbReference type="GO" id="GO:0006402">
    <property type="term" value="P:mRNA catabolic process"/>
    <property type="evidence" value="ECO:0007669"/>
    <property type="project" value="InterPro"/>
</dbReference>
<sequence length="51" mass="5585">MLVMQCKAGDCIVVGDNVTLRVVQGKQGQLRLAFDAPKEIAIKRQDTKQIG</sequence>
<comment type="caution">
    <text evidence="1">The sequence shown here is derived from an EMBL/GenBank/DDBJ whole genome shotgun (WGS) entry which is preliminary data.</text>
</comment>
<dbReference type="AlphaFoldDB" id="A0A969PMS2"/>
<organism evidence="1 2">
    <name type="scientific">Alkalicoccus luteus</name>
    <dbReference type="NCBI Taxonomy" id="1237094"/>
    <lineage>
        <taxon>Bacteria</taxon>
        <taxon>Bacillati</taxon>
        <taxon>Bacillota</taxon>
        <taxon>Bacilli</taxon>
        <taxon>Bacillales</taxon>
        <taxon>Bacillaceae</taxon>
        <taxon>Alkalicoccus</taxon>
    </lineage>
</organism>
<dbReference type="InterPro" id="IPR003751">
    <property type="entry name" value="CsrA"/>
</dbReference>
<dbReference type="GO" id="GO:0003723">
    <property type="term" value="F:RNA binding"/>
    <property type="evidence" value="ECO:0007669"/>
    <property type="project" value="InterPro"/>
</dbReference>
<accession>A0A969PMS2</accession>
<dbReference type="InterPro" id="IPR036107">
    <property type="entry name" value="CsrA_sf"/>
</dbReference>